<dbReference type="EMBL" id="JACIGM010000001">
    <property type="protein sequence ID" value="MBB4272346.1"/>
    <property type="molecule type" value="Genomic_DNA"/>
</dbReference>
<organism evidence="2 3">
    <name type="scientific">Rhizobium mongolense</name>
    <dbReference type="NCBI Taxonomy" id="57676"/>
    <lineage>
        <taxon>Bacteria</taxon>
        <taxon>Pseudomonadati</taxon>
        <taxon>Pseudomonadota</taxon>
        <taxon>Alphaproteobacteria</taxon>
        <taxon>Hyphomicrobiales</taxon>
        <taxon>Rhizobiaceae</taxon>
        <taxon>Rhizobium/Agrobacterium group</taxon>
        <taxon>Rhizobium</taxon>
    </lineage>
</organism>
<name>A0A7W6WBV5_9HYPH</name>
<evidence type="ECO:0000313" key="2">
    <source>
        <dbReference type="EMBL" id="MBB4272346.1"/>
    </source>
</evidence>
<keyword evidence="1" id="KW-0732">Signal</keyword>
<dbReference type="RefSeq" id="WP_183922180.1">
    <property type="nucleotide sequence ID" value="NZ_JACIGM010000001.1"/>
</dbReference>
<dbReference type="AlphaFoldDB" id="A0A7W6WBV5"/>
<feature type="signal peptide" evidence="1">
    <location>
        <begin position="1"/>
        <end position="26"/>
    </location>
</feature>
<evidence type="ECO:0000256" key="1">
    <source>
        <dbReference type="SAM" id="SignalP"/>
    </source>
</evidence>
<proteinExistence type="predicted"/>
<dbReference type="PROSITE" id="PS51318">
    <property type="entry name" value="TAT"/>
    <property type="match status" value="1"/>
</dbReference>
<gene>
    <name evidence="2" type="ORF">GGE12_000088</name>
</gene>
<accession>A0A7W6WBV5</accession>
<comment type="caution">
    <text evidence="2">The sequence shown here is derived from an EMBL/GenBank/DDBJ whole genome shotgun (WGS) entry which is preliminary data.</text>
</comment>
<sequence length="136" mass="14968">MKRITRRRLLGSAAAASLPVALPAAAEGMSDLAIVRMLIDAHKAAVGRWDNDVPEEIWPDDTAMMYALSDEMDKTAAVLCLYRSTSLEGVHAKAEYMLTTRFFMDIENEGFFTLADLISGFLPAGKDVKPWADEEA</sequence>
<dbReference type="InterPro" id="IPR006311">
    <property type="entry name" value="TAT_signal"/>
</dbReference>
<protein>
    <recommendedName>
        <fullName evidence="4">Secreted protein</fullName>
    </recommendedName>
</protein>
<feature type="chain" id="PRO_5030508628" description="Secreted protein" evidence="1">
    <location>
        <begin position="27"/>
        <end position="136"/>
    </location>
</feature>
<reference evidence="2 3" key="1">
    <citation type="submission" date="2020-08" db="EMBL/GenBank/DDBJ databases">
        <title>Genomic Encyclopedia of Type Strains, Phase IV (KMG-V): Genome sequencing to study the core and pangenomes of soil and plant-associated prokaryotes.</title>
        <authorList>
            <person name="Whitman W."/>
        </authorList>
    </citation>
    <scope>NUCLEOTIDE SEQUENCE [LARGE SCALE GENOMIC DNA]</scope>
    <source>
        <strain evidence="2 3">SEMIA 402</strain>
    </source>
</reference>
<evidence type="ECO:0000313" key="3">
    <source>
        <dbReference type="Proteomes" id="UP000533641"/>
    </source>
</evidence>
<evidence type="ECO:0008006" key="4">
    <source>
        <dbReference type="Google" id="ProtNLM"/>
    </source>
</evidence>
<dbReference type="Proteomes" id="UP000533641">
    <property type="component" value="Unassembled WGS sequence"/>
</dbReference>